<evidence type="ECO:0000256" key="1">
    <source>
        <dbReference type="ARBA" id="ARBA00008007"/>
    </source>
</evidence>
<reference evidence="3 4" key="1">
    <citation type="submission" date="2020-08" db="EMBL/GenBank/DDBJ databases">
        <title>Genome sequence of Erysipelothrix inopinata DSM 15511T.</title>
        <authorList>
            <person name="Hyun D.-W."/>
            <person name="Bae J.-W."/>
        </authorList>
    </citation>
    <scope>NUCLEOTIDE SEQUENCE [LARGE SCALE GENOMIC DNA]</scope>
    <source>
        <strain evidence="3 4">DSM 15511</strain>
    </source>
</reference>
<dbReference type="InterPro" id="IPR051910">
    <property type="entry name" value="ComF/GntX_DNA_util-trans"/>
</dbReference>
<name>A0A7G9RZY8_9FIRM</name>
<accession>A0A7G9RZY8</accession>
<dbReference type="SUPFAM" id="SSF53271">
    <property type="entry name" value="PRTase-like"/>
    <property type="match status" value="1"/>
</dbReference>
<protein>
    <recommendedName>
        <fullName evidence="2">Phosphoribosyltransferase domain-containing protein</fullName>
    </recommendedName>
</protein>
<dbReference type="RefSeq" id="WP_187534340.1">
    <property type="nucleotide sequence ID" value="NZ_CP060715.1"/>
</dbReference>
<organism evidence="3 4">
    <name type="scientific">Erysipelothrix inopinata</name>
    <dbReference type="NCBI Taxonomy" id="225084"/>
    <lineage>
        <taxon>Bacteria</taxon>
        <taxon>Bacillati</taxon>
        <taxon>Bacillota</taxon>
        <taxon>Erysipelotrichia</taxon>
        <taxon>Erysipelotrichales</taxon>
        <taxon>Erysipelotrichaceae</taxon>
        <taxon>Erysipelothrix</taxon>
    </lineage>
</organism>
<dbReference type="InterPro" id="IPR029057">
    <property type="entry name" value="PRTase-like"/>
</dbReference>
<dbReference type="KEGG" id="eio:H9L01_02010"/>
<evidence type="ECO:0000313" key="3">
    <source>
        <dbReference type="EMBL" id="QNN61163.1"/>
    </source>
</evidence>
<dbReference type="AlphaFoldDB" id="A0A7G9RZY8"/>
<evidence type="ECO:0000313" key="4">
    <source>
        <dbReference type="Proteomes" id="UP000515928"/>
    </source>
</evidence>
<dbReference type="EMBL" id="CP060715">
    <property type="protein sequence ID" value="QNN61163.1"/>
    <property type="molecule type" value="Genomic_DNA"/>
</dbReference>
<proteinExistence type="inferred from homology"/>
<dbReference type="InterPro" id="IPR000836">
    <property type="entry name" value="PRTase_dom"/>
</dbReference>
<dbReference type="Proteomes" id="UP000515928">
    <property type="component" value="Chromosome"/>
</dbReference>
<dbReference type="PANTHER" id="PTHR47505:SF1">
    <property type="entry name" value="DNA UTILIZATION PROTEIN YHGH"/>
    <property type="match status" value="1"/>
</dbReference>
<dbReference type="CDD" id="cd06223">
    <property type="entry name" value="PRTases_typeI"/>
    <property type="match status" value="1"/>
</dbReference>
<comment type="similarity">
    <text evidence="1">Belongs to the ComF/GntX family.</text>
</comment>
<evidence type="ECO:0000259" key="2">
    <source>
        <dbReference type="Pfam" id="PF00156"/>
    </source>
</evidence>
<sequence length="228" mass="26897">MCKQNKSSEYRCRVCFEKRHQNLSLIDYFLGNIYLCGDCQQRLNPQLKKIHIEQLEINSLIPYEKDARELILRYKESFDQALYPVFFAQYSMALRIRYKNYFIIYPPSIEEAKIKRGFDAMFWMCKGIGLPIIENVFVKKSDYRQVGLNKVERQKSANHIYLADENSIRGKNIIVVDDILTTGSTLLRVHDLIHHLCHSVVYITYAYNCRYQSVNKSSSGSKRFHLPF</sequence>
<keyword evidence="4" id="KW-1185">Reference proteome</keyword>
<gene>
    <name evidence="3" type="ORF">H9L01_02010</name>
</gene>
<dbReference type="Pfam" id="PF00156">
    <property type="entry name" value="Pribosyltran"/>
    <property type="match status" value="1"/>
</dbReference>
<feature type="domain" description="Phosphoribosyltransferase" evidence="2">
    <location>
        <begin position="136"/>
        <end position="194"/>
    </location>
</feature>
<dbReference type="PANTHER" id="PTHR47505">
    <property type="entry name" value="DNA UTILIZATION PROTEIN YHGH"/>
    <property type="match status" value="1"/>
</dbReference>
<dbReference type="Gene3D" id="3.40.50.2020">
    <property type="match status" value="1"/>
</dbReference>